<dbReference type="PANTHER" id="PTHR30346:SF0">
    <property type="entry name" value="HCA OPERON TRANSCRIPTIONAL ACTIVATOR HCAR"/>
    <property type="match status" value="1"/>
</dbReference>
<dbReference type="InterPro" id="IPR005119">
    <property type="entry name" value="LysR_subst-bd"/>
</dbReference>
<feature type="domain" description="HTH lysR-type" evidence="5">
    <location>
        <begin position="1"/>
        <end position="58"/>
    </location>
</feature>
<keyword evidence="7" id="KW-1185">Reference proteome</keyword>
<dbReference type="EMBL" id="JBAKAR010000004">
    <property type="protein sequence ID" value="MEL0613042.1"/>
    <property type="molecule type" value="Genomic_DNA"/>
</dbReference>
<dbReference type="RefSeq" id="WP_341566871.1">
    <property type="nucleotide sequence ID" value="NZ_JBAKAR010000004.1"/>
</dbReference>
<dbReference type="PANTHER" id="PTHR30346">
    <property type="entry name" value="TRANSCRIPTIONAL DUAL REGULATOR HCAR-RELATED"/>
    <property type="match status" value="1"/>
</dbReference>
<sequence>MELKPLKSFVAVARLKSFSAAARELNTVQPAISRHIASLEEELGASLFIRNTRDVHITAAGLQLFHDANVLLQQAGEAKQRAQKAAKGTLGTLRIGYLPSACLTFIPYLVKRFHEQYPQVDLALFEMTASEQMVAFDRREIDVGISRPLPQDYQILYESKLLYADYLTAVVPEQHSLSGRKQIQIEELKQESLILFDREEAVGLFDSIISLCRNNQFSPHISAQPKHMQTLLTMVAAGLGTGIAPNCIAKLFTQGCRFIPLKGSDTEVLTQIHYSKSELTPTAEAFVKIALHSSERIQQEMSA</sequence>
<evidence type="ECO:0000256" key="2">
    <source>
        <dbReference type="ARBA" id="ARBA00023015"/>
    </source>
</evidence>
<dbReference type="InterPro" id="IPR036390">
    <property type="entry name" value="WH_DNA-bd_sf"/>
</dbReference>
<accession>A0ABU9G3I1</accession>
<dbReference type="PRINTS" id="PR00039">
    <property type="entry name" value="HTHLYSR"/>
</dbReference>
<evidence type="ECO:0000313" key="6">
    <source>
        <dbReference type="EMBL" id="MEL0613042.1"/>
    </source>
</evidence>
<evidence type="ECO:0000256" key="4">
    <source>
        <dbReference type="ARBA" id="ARBA00023163"/>
    </source>
</evidence>
<evidence type="ECO:0000313" key="7">
    <source>
        <dbReference type="Proteomes" id="UP001379949"/>
    </source>
</evidence>
<keyword evidence="3" id="KW-0238">DNA-binding</keyword>
<evidence type="ECO:0000256" key="3">
    <source>
        <dbReference type="ARBA" id="ARBA00023125"/>
    </source>
</evidence>
<dbReference type="Gene3D" id="1.10.10.10">
    <property type="entry name" value="Winged helix-like DNA-binding domain superfamily/Winged helix DNA-binding domain"/>
    <property type="match status" value="1"/>
</dbReference>
<keyword evidence="2" id="KW-0805">Transcription regulation</keyword>
<keyword evidence="4" id="KW-0804">Transcription</keyword>
<gene>
    <name evidence="6" type="ORF">V6242_07780</name>
</gene>
<evidence type="ECO:0000256" key="1">
    <source>
        <dbReference type="ARBA" id="ARBA00009437"/>
    </source>
</evidence>
<comment type="caution">
    <text evidence="6">The sequence shown here is derived from an EMBL/GenBank/DDBJ whole genome shotgun (WGS) entry which is preliminary data.</text>
</comment>
<dbReference type="SUPFAM" id="SSF46785">
    <property type="entry name" value="Winged helix' DNA-binding domain"/>
    <property type="match status" value="1"/>
</dbReference>
<organism evidence="6 7">
    <name type="scientific">Marinomonas arenicola</name>
    <dbReference type="NCBI Taxonomy" id="569601"/>
    <lineage>
        <taxon>Bacteria</taxon>
        <taxon>Pseudomonadati</taxon>
        <taxon>Pseudomonadota</taxon>
        <taxon>Gammaproteobacteria</taxon>
        <taxon>Oceanospirillales</taxon>
        <taxon>Oceanospirillaceae</taxon>
        <taxon>Marinomonas</taxon>
    </lineage>
</organism>
<dbReference type="Proteomes" id="UP001379949">
    <property type="component" value="Unassembled WGS sequence"/>
</dbReference>
<dbReference type="Pfam" id="PF03466">
    <property type="entry name" value="LysR_substrate"/>
    <property type="match status" value="1"/>
</dbReference>
<proteinExistence type="inferred from homology"/>
<name>A0ABU9G3I1_9GAMM</name>
<dbReference type="CDD" id="cd08414">
    <property type="entry name" value="PBP2_LTTR_aromatics_like"/>
    <property type="match status" value="1"/>
</dbReference>
<dbReference type="Pfam" id="PF00126">
    <property type="entry name" value="HTH_1"/>
    <property type="match status" value="1"/>
</dbReference>
<protein>
    <submittedName>
        <fullName evidence="6">LysR substrate-binding domain-containing protein</fullName>
    </submittedName>
</protein>
<reference evidence="6 7" key="1">
    <citation type="submission" date="2024-02" db="EMBL/GenBank/DDBJ databases">
        <title>Bacteria isolated from the canopy kelp, Nereocystis luetkeana.</title>
        <authorList>
            <person name="Pfister C.A."/>
            <person name="Younker I.T."/>
            <person name="Light S.H."/>
        </authorList>
    </citation>
    <scope>NUCLEOTIDE SEQUENCE [LARGE SCALE GENOMIC DNA]</scope>
    <source>
        <strain evidence="6 7">TI.4.07</strain>
    </source>
</reference>
<dbReference type="InterPro" id="IPR036388">
    <property type="entry name" value="WH-like_DNA-bd_sf"/>
</dbReference>
<dbReference type="SUPFAM" id="SSF53850">
    <property type="entry name" value="Periplasmic binding protein-like II"/>
    <property type="match status" value="1"/>
</dbReference>
<evidence type="ECO:0000259" key="5">
    <source>
        <dbReference type="PROSITE" id="PS50931"/>
    </source>
</evidence>
<comment type="similarity">
    <text evidence="1">Belongs to the LysR transcriptional regulatory family.</text>
</comment>
<dbReference type="InterPro" id="IPR000847">
    <property type="entry name" value="LysR_HTH_N"/>
</dbReference>
<dbReference type="Gene3D" id="3.40.190.10">
    <property type="entry name" value="Periplasmic binding protein-like II"/>
    <property type="match status" value="2"/>
</dbReference>
<dbReference type="PROSITE" id="PS50931">
    <property type="entry name" value="HTH_LYSR"/>
    <property type="match status" value="1"/>
</dbReference>